<dbReference type="InterPro" id="IPR029063">
    <property type="entry name" value="SAM-dependent_MTases_sf"/>
</dbReference>
<dbReference type="Gene3D" id="3.40.50.150">
    <property type="entry name" value="Vaccinia Virus protein VP39"/>
    <property type="match status" value="1"/>
</dbReference>
<proteinExistence type="predicted"/>
<dbReference type="Proteomes" id="UP000285120">
    <property type="component" value="Unassembled WGS sequence"/>
</dbReference>
<name>A0A419V3F0_9BACL</name>
<evidence type="ECO:0000256" key="1">
    <source>
        <dbReference type="ARBA" id="ARBA00022603"/>
    </source>
</evidence>
<dbReference type="AlphaFoldDB" id="A0A419V3F0"/>
<evidence type="ECO:0000313" key="4">
    <source>
        <dbReference type="EMBL" id="RKD73053.1"/>
    </source>
</evidence>
<dbReference type="GO" id="GO:0032259">
    <property type="term" value="P:methylation"/>
    <property type="evidence" value="ECO:0007669"/>
    <property type="project" value="UniProtKB-KW"/>
</dbReference>
<keyword evidence="1 4" id="KW-0489">Methyltransferase</keyword>
<organism evidence="4 5">
    <name type="scientific">Sinobaca qinghaiensis</name>
    <dbReference type="NCBI Taxonomy" id="342944"/>
    <lineage>
        <taxon>Bacteria</taxon>
        <taxon>Bacillati</taxon>
        <taxon>Bacillota</taxon>
        <taxon>Bacilli</taxon>
        <taxon>Bacillales</taxon>
        <taxon>Sporolactobacillaceae</taxon>
        <taxon>Sinobaca</taxon>
    </lineage>
</organism>
<feature type="domain" description="Methyltransferase" evidence="3">
    <location>
        <begin position="43"/>
        <end position="137"/>
    </location>
</feature>
<reference evidence="4 5" key="1">
    <citation type="submission" date="2018-09" db="EMBL/GenBank/DDBJ databases">
        <title>Genomic Encyclopedia of Archaeal and Bacterial Type Strains, Phase II (KMG-II): from individual species to whole genera.</title>
        <authorList>
            <person name="Goeker M."/>
        </authorList>
    </citation>
    <scope>NUCLEOTIDE SEQUENCE [LARGE SCALE GENOMIC DNA]</scope>
    <source>
        <strain evidence="4 5">DSM 17008</strain>
    </source>
</reference>
<evidence type="ECO:0000259" key="3">
    <source>
        <dbReference type="Pfam" id="PF13649"/>
    </source>
</evidence>
<dbReference type="InterPro" id="IPR041698">
    <property type="entry name" value="Methyltransf_25"/>
</dbReference>
<dbReference type="SUPFAM" id="SSF53335">
    <property type="entry name" value="S-adenosyl-L-methionine-dependent methyltransferases"/>
    <property type="match status" value="1"/>
</dbReference>
<dbReference type="CDD" id="cd02440">
    <property type="entry name" value="AdoMet_MTases"/>
    <property type="match status" value="1"/>
</dbReference>
<gene>
    <name evidence="4" type="ORF">ATL39_2255</name>
</gene>
<keyword evidence="2" id="KW-0808">Transferase</keyword>
<dbReference type="OrthoDB" id="9811589at2"/>
<protein>
    <submittedName>
        <fullName evidence="4">Ubiquinone/menaquinone biosynthesis C-methylase UbiE</fullName>
    </submittedName>
</protein>
<dbReference type="PANTHER" id="PTHR43861:SF1">
    <property type="entry name" value="TRANS-ACONITATE 2-METHYLTRANSFERASE"/>
    <property type="match status" value="1"/>
</dbReference>
<dbReference type="Gene3D" id="2.20.25.110">
    <property type="entry name" value="S-adenosyl-L-methionine-dependent methyltransferases"/>
    <property type="match status" value="1"/>
</dbReference>
<dbReference type="GO" id="GO:0008168">
    <property type="term" value="F:methyltransferase activity"/>
    <property type="evidence" value="ECO:0007669"/>
    <property type="project" value="UniProtKB-KW"/>
</dbReference>
<accession>A0A419V3F0</accession>
<comment type="caution">
    <text evidence="4">The sequence shown here is derived from an EMBL/GenBank/DDBJ whole genome shotgun (WGS) entry which is preliminary data.</text>
</comment>
<keyword evidence="5" id="KW-1185">Reference proteome</keyword>
<dbReference type="Pfam" id="PF13649">
    <property type="entry name" value="Methyltransf_25"/>
    <property type="match status" value="1"/>
</dbReference>
<evidence type="ECO:0000313" key="5">
    <source>
        <dbReference type="Proteomes" id="UP000285120"/>
    </source>
</evidence>
<evidence type="ECO:0000256" key="2">
    <source>
        <dbReference type="ARBA" id="ARBA00022679"/>
    </source>
</evidence>
<sequence>MNVYGDFSRVYDELMGDAPYEKWNDWLIKALPSDMKPSRTKLLDAGCGTGTMLRRMLDEGFDAEGMDLSADMLTVARSKLEAAGYRPLLFQQNLSELKAPAPYSVITAFCDTINYLTEEHEVKNAFEAVFASLETNGRFLFDVHSVFYMQNVLNDFAFSEVRDNLAYIWNCFETENQNEIIHELTLFIENAEGLYERSDEEHVQKAFTSEQYSQWLFEAGFSSVKVYADFSFDHSQAESERLFFIAEKDLQ</sequence>
<dbReference type="EMBL" id="RAPK01000009">
    <property type="protein sequence ID" value="RKD73053.1"/>
    <property type="molecule type" value="Genomic_DNA"/>
</dbReference>
<dbReference type="PANTHER" id="PTHR43861">
    <property type="entry name" value="TRANS-ACONITATE 2-METHYLTRANSFERASE-RELATED"/>
    <property type="match status" value="1"/>
</dbReference>
<keyword evidence="4" id="KW-0830">Ubiquinone</keyword>
<dbReference type="RefSeq" id="WP_120193437.1">
    <property type="nucleotide sequence ID" value="NZ_RAPK01000009.1"/>
</dbReference>